<sequence length="278" mass="30591">MSAFQPGWYGLSFNAATRDVRCGYSKTATALTAEWSVESSGHQTPLWLDSSGLDGPGRPAVWSPSFRRLASATTTDWWDCSLMASNNYVVGDMLTKRFRMAALLSKDAYTDRWRAARFSTDLFILKWRTLGLVLTMSMLAACGSHEVGVNVVGYNHTARDIGHFSVNGRGGGFIAAHEGGGKFACCVPVPQPWKPGLTATVGWTDEYDENYQERVVPVPRYDDIGDVAVHFLRNGEVKVFVTMYALWHPDYPLRGPDVQLAPGREPTGPFGQTKGISN</sequence>
<dbReference type="Proteomes" id="UP000256780">
    <property type="component" value="Chromosome CBM2587_b"/>
</dbReference>
<dbReference type="InterPro" id="IPR021733">
    <property type="entry name" value="DUF3304"/>
</dbReference>
<dbReference type="AlphaFoldDB" id="A0A375C669"/>
<dbReference type="RefSeq" id="WP_232346688.1">
    <property type="nucleotide sequence ID" value="NZ_LT976854.1"/>
</dbReference>
<accession>A0A375C669</accession>
<reference evidence="1" key="1">
    <citation type="submission" date="2018-01" db="EMBL/GenBank/DDBJ databases">
        <authorList>
            <person name="Clerissi C."/>
        </authorList>
    </citation>
    <scope>NUCLEOTIDE SEQUENCE</scope>
    <source>
        <strain evidence="1">Cupriavidus sp. LMG 19464</strain>
    </source>
</reference>
<dbReference type="EMBL" id="OFSQ01000035">
    <property type="protein sequence ID" value="SOY63325.1"/>
    <property type="molecule type" value="Genomic_DNA"/>
</dbReference>
<evidence type="ECO:0008006" key="2">
    <source>
        <dbReference type="Google" id="ProtNLM"/>
    </source>
</evidence>
<dbReference type="Pfam" id="PF11745">
    <property type="entry name" value="DUF3304"/>
    <property type="match status" value="1"/>
</dbReference>
<proteinExistence type="predicted"/>
<evidence type="ECO:0000313" key="1">
    <source>
        <dbReference type="EMBL" id="SOY63325.1"/>
    </source>
</evidence>
<organism evidence="1">
    <name type="scientific">Cupriavidus taiwanensis</name>
    <dbReference type="NCBI Taxonomy" id="164546"/>
    <lineage>
        <taxon>Bacteria</taxon>
        <taxon>Pseudomonadati</taxon>
        <taxon>Pseudomonadota</taxon>
        <taxon>Betaproteobacteria</taxon>
        <taxon>Burkholderiales</taxon>
        <taxon>Burkholderiaceae</taxon>
        <taxon>Cupriavidus</taxon>
    </lineage>
</organism>
<name>A0A375C669_9BURK</name>
<gene>
    <name evidence="1" type="ORF">CBM2587_B60337</name>
</gene>
<protein>
    <recommendedName>
        <fullName evidence="2">DUF3304 domain-containing protein</fullName>
    </recommendedName>
</protein>
<comment type="caution">
    <text evidence="1">The sequence shown here is derived from an EMBL/GenBank/DDBJ whole genome shotgun (WGS) entry which is preliminary data.</text>
</comment>